<feature type="region of interest" description="Disordered" evidence="1">
    <location>
        <begin position="258"/>
        <end position="384"/>
    </location>
</feature>
<dbReference type="EMBL" id="JAAAJB010000205">
    <property type="protein sequence ID" value="KAG0261825.1"/>
    <property type="molecule type" value="Genomic_DNA"/>
</dbReference>
<protein>
    <submittedName>
        <fullName evidence="3">Uncharacterized protein</fullName>
    </submittedName>
</protein>
<feature type="compositionally biased region" description="Basic and acidic residues" evidence="1">
    <location>
        <begin position="329"/>
        <end position="343"/>
    </location>
</feature>
<keyword evidence="2" id="KW-0812">Transmembrane</keyword>
<organism evidence="3 4">
    <name type="scientific">Actinomortierella ambigua</name>
    <dbReference type="NCBI Taxonomy" id="1343610"/>
    <lineage>
        <taxon>Eukaryota</taxon>
        <taxon>Fungi</taxon>
        <taxon>Fungi incertae sedis</taxon>
        <taxon>Mucoromycota</taxon>
        <taxon>Mortierellomycotina</taxon>
        <taxon>Mortierellomycetes</taxon>
        <taxon>Mortierellales</taxon>
        <taxon>Mortierellaceae</taxon>
        <taxon>Actinomortierella</taxon>
    </lineage>
</organism>
<evidence type="ECO:0000313" key="3">
    <source>
        <dbReference type="EMBL" id="KAG0261825.1"/>
    </source>
</evidence>
<feature type="compositionally biased region" description="Polar residues" evidence="1">
    <location>
        <begin position="369"/>
        <end position="381"/>
    </location>
</feature>
<feature type="compositionally biased region" description="Low complexity" evidence="1">
    <location>
        <begin position="351"/>
        <end position="362"/>
    </location>
</feature>
<keyword evidence="4" id="KW-1185">Reference proteome</keyword>
<dbReference type="OrthoDB" id="10265841at2759"/>
<name>A0A9P6Q8K5_9FUNG</name>
<feature type="compositionally biased region" description="Gly residues" evidence="1">
    <location>
        <begin position="144"/>
        <end position="154"/>
    </location>
</feature>
<evidence type="ECO:0000256" key="2">
    <source>
        <dbReference type="SAM" id="Phobius"/>
    </source>
</evidence>
<keyword evidence="2" id="KW-0472">Membrane</keyword>
<comment type="caution">
    <text evidence="3">The sequence shown here is derived from an EMBL/GenBank/DDBJ whole genome shotgun (WGS) entry which is preliminary data.</text>
</comment>
<dbReference type="Proteomes" id="UP000807716">
    <property type="component" value="Unassembled WGS sequence"/>
</dbReference>
<feature type="region of interest" description="Disordered" evidence="1">
    <location>
        <begin position="131"/>
        <end position="171"/>
    </location>
</feature>
<evidence type="ECO:0000313" key="4">
    <source>
        <dbReference type="Proteomes" id="UP000807716"/>
    </source>
</evidence>
<feature type="region of interest" description="Disordered" evidence="1">
    <location>
        <begin position="472"/>
        <end position="546"/>
    </location>
</feature>
<sequence length="546" mass="59710">MTCYFHSQCVPLKLLCDPSLDGDDCDRSENQAPLSCGLDGICYSTNNQLPYPSPGKGAPSASQCDEGYFVALVGNKYTRSCLFRTMQPAAECSPWEYSYRGYCFLATCNATAPCPADYECRSVDPTTDTGVCRHPGDASDRPWSGGGSTRGGGNDGDDDDDDDDDDGIGLGGHYSTQDKLIEGLLVGTSSLLFGGLVGACFWYRKRRRERRIQWERQGHGSRQGSFAGGGDGVVAFSIDGHSKGSRFLPSWIERRWRPNSRHEGEEDAEAAAEEDIEDEDSEEEDEEEEEEEEEGHDVDRSQQGVDRSHTNTLEEPQPEDGLASSPSSRRQEQRRQQQRERQRQRQRQRQRPPQQRSSMSSSHGRRSGFTIQETGSSQDSTIHLPYDRQNLFSGRRWFWNFEDMGSGGSGHLQRQTLPPPTVIAMLDVSPEIMDPPPLYTRRPEPGLPTYGDVTGEGPPVAGDAASVGADEVADSLVPPPPSSSLPPMPQPPTAAVVVDVAHPPTLPTRPEAAVTIDTVSGTHRRRGRSIGSSSIGSSPSQAAPTY</sequence>
<reference evidence="3" key="1">
    <citation type="journal article" date="2020" name="Fungal Divers.">
        <title>Resolving the Mortierellaceae phylogeny through synthesis of multi-gene phylogenetics and phylogenomics.</title>
        <authorList>
            <person name="Vandepol N."/>
            <person name="Liber J."/>
            <person name="Desiro A."/>
            <person name="Na H."/>
            <person name="Kennedy M."/>
            <person name="Barry K."/>
            <person name="Grigoriev I.V."/>
            <person name="Miller A.N."/>
            <person name="O'Donnell K."/>
            <person name="Stajich J.E."/>
            <person name="Bonito G."/>
        </authorList>
    </citation>
    <scope>NUCLEOTIDE SEQUENCE</scope>
    <source>
        <strain evidence="3">BC1065</strain>
    </source>
</reference>
<feature type="compositionally biased region" description="Low complexity" evidence="1">
    <location>
        <begin position="529"/>
        <end position="540"/>
    </location>
</feature>
<accession>A0A9P6Q8K5</accession>
<feature type="compositionally biased region" description="Acidic residues" evidence="1">
    <location>
        <begin position="155"/>
        <end position="167"/>
    </location>
</feature>
<dbReference type="AlphaFoldDB" id="A0A9P6Q8K5"/>
<feature type="compositionally biased region" description="Pro residues" evidence="1">
    <location>
        <begin position="477"/>
        <end position="492"/>
    </location>
</feature>
<feature type="transmembrane region" description="Helical" evidence="2">
    <location>
        <begin position="183"/>
        <end position="203"/>
    </location>
</feature>
<feature type="compositionally biased region" description="Polar residues" evidence="1">
    <location>
        <begin position="301"/>
        <end position="314"/>
    </location>
</feature>
<gene>
    <name evidence="3" type="ORF">DFQ27_002748</name>
</gene>
<keyword evidence="2" id="KW-1133">Transmembrane helix</keyword>
<proteinExistence type="predicted"/>
<feature type="compositionally biased region" description="Acidic residues" evidence="1">
    <location>
        <begin position="265"/>
        <end position="296"/>
    </location>
</feature>
<evidence type="ECO:0000256" key="1">
    <source>
        <dbReference type="SAM" id="MobiDB-lite"/>
    </source>
</evidence>